<dbReference type="SUPFAM" id="SSF53098">
    <property type="entry name" value="Ribonuclease H-like"/>
    <property type="match status" value="1"/>
</dbReference>
<dbReference type="InterPro" id="IPR001584">
    <property type="entry name" value="Integrase_cat-core"/>
</dbReference>
<evidence type="ECO:0000313" key="10">
    <source>
        <dbReference type="Proteomes" id="UP001307889"/>
    </source>
</evidence>
<dbReference type="InterPro" id="IPR005162">
    <property type="entry name" value="Retrotrans_gag_dom"/>
</dbReference>
<dbReference type="SUPFAM" id="SSF50630">
    <property type="entry name" value="Acid proteases"/>
    <property type="match status" value="1"/>
</dbReference>
<dbReference type="CDD" id="cd01647">
    <property type="entry name" value="RT_LTR"/>
    <property type="match status" value="1"/>
</dbReference>
<evidence type="ECO:0000313" key="9">
    <source>
        <dbReference type="EMBL" id="BES91673.1"/>
    </source>
</evidence>
<dbReference type="Pfam" id="PF00078">
    <property type="entry name" value="RVT_1"/>
    <property type="match status" value="1"/>
</dbReference>
<dbReference type="Pfam" id="PF00665">
    <property type="entry name" value="rve"/>
    <property type="match status" value="1"/>
</dbReference>
<dbReference type="Gene3D" id="3.10.10.10">
    <property type="entry name" value="HIV Type 1 Reverse Transcriptase, subunit A, domain 1"/>
    <property type="match status" value="1"/>
</dbReference>
<dbReference type="Pfam" id="PF17919">
    <property type="entry name" value="RT_RNaseH_2"/>
    <property type="match status" value="1"/>
</dbReference>
<dbReference type="Gene3D" id="3.30.70.270">
    <property type="match status" value="2"/>
</dbReference>
<evidence type="ECO:0000256" key="4">
    <source>
        <dbReference type="ARBA" id="ARBA00022722"/>
    </source>
</evidence>
<proteinExistence type="predicted"/>
<evidence type="ECO:0000256" key="5">
    <source>
        <dbReference type="ARBA" id="ARBA00022759"/>
    </source>
</evidence>
<organism evidence="9 10">
    <name type="scientific">Nesidiocoris tenuis</name>
    <dbReference type="NCBI Taxonomy" id="355587"/>
    <lineage>
        <taxon>Eukaryota</taxon>
        <taxon>Metazoa</taxon>
        <taxon>Ecdysozoa</taxon>
        <taxon>Arthropoda</taxon>
        <taxon>Hexapoda</taxon>
        <taxon>Insecta</taxon>
        <taxon>Pterygota</taxon>
        <taxon>Neoptera</taxon>
        <taxon>Paraneoptera</taxon>
        <taxon>Hemiptera</taxon>
        <taxon>Heteroptera</taxon>
        <taxon>Panheteroptera</taxon>
        <taxon>Cimicomorpha</taxon>
        <taxon>Miridae</taxon>
        <taxon>Dicyphina</taxon>
        <taxon>Nesidiocoris</taxon>
    </lineage>
</organism>
<dbReference type="InterPro" id="IPR050951">
    <property type="entry name" value="Retrovirus_Pol_polyprotein"/>
</dbReference>
<keyword evidence="5" id="KW-0255">Endonuclease</keyword>
<feature type="region of interest" description="Disordered" evidence="7">
    <location>
        <begin position="1288"/>
        <end position="1396"/>
    </location>
</feature>
<dbReference type="Gene3D" id="2.40.70.10">
    <property type="entry name" value="Acid Proteases"/>
    <property type="match status" value="1"/>
</dbReference>
<evidence type="ECO:0000256" key="6">
    <source>
        <dbReference type="ARBA" id="ARBA00023268"/>
    </source>
</evidence>
<dbReference type="InterPro" id="IPR012337">
    <property type="entry name" value="RNaseH-like_sf"/>
</dbReference>
<dbReference type="InterPro" id="IPR000477">
    <property type="entry name" value="RT_dom"/>
</dbReference>
<dbReference type="InterPro" id="IPR021109">
    <property type="entry name" value="Peptidase_aspartic_dom_sf"/>
</dbReference>
<dbReference type="PROSITE" id="PS50994">
    <property type="entry name" value="INTEGRASE"/>
    <property type="match status" value="1"/>
</dbReference>
<dbReference type="InterPro" id="IPR036397">
    <property type="entry name" value="RNaseH_sf"/>
</dbReference>
<dbReference type="InterPro" id="IPR043128">
    <property type="entry name" value="Rev_trsase/Diguanyl_cyclase"/>
</dbReference>
<dbReference type="Gene3D" id="3.30.420.10">
    <property type="entry name" value="Ribonuclease H-like superfamily/Ribonuclease H"/>
    <property type="match status" value="1"/>
</dbReference>
<dbReference type="Pfam" id="PF03732">
    <property type="entry name" value="Retrotrans_gag"/>
    <property type="match status" value="1"/>
</dbReference>
<evidence type="ECO:0000256" key="7">
    <source>
        <dbReference type="SAM" id="MobiDB-lite"/>
    </source>
</evidence>
<dbReference type="Pfam" id="PF13650">
    <property type="entry name" value="Asp_protease_2"/>
    <property type="match status" value="1"/>
</dbReference>
<dbReference type="EC" id="2.7.7.49" evidence="1"/>
<keyword evidence="3" id="KW-0548">Nucleotidyltransferase</keyword>
<dbReference type="InterPro" id="IPR043502">
    <property type="entry name" value="DNA/RNA_pol_sf"/>
</dbReference>
<evidence type="ECO:0000256" key="1">
    <source>
        <dbReference type="ARBA" id="ARBA00012493"/>
    </source>
</evidence>
<protein>
    <recommendedName>
        <fullName evidence="1">RNA-directed DNA polymerase</fullName>
        <ecNumber evidence="1">2.7.7.49</ecNumber>
    </recommendedName>
</protein>
<dbReference type="InterPro" id="IPR041577">
    <property type="entry name" value="RT_RNaseH_2"/>
</dbReference>
<dbReference type="PANTHER" id="PTHR37984">
    <property type="entry name" value="PROTEIN CBG26694"/>
    <property type="match status" value="1"/>
</dbReference>
<dbReference type="CDD" id="cd09274">
    <property type="entry name" value="RNase_HI_RT_Ty3"/>
    <property type="match status" value="1"/>
</dbReference>
<accession>A0ABN7AIA1</accession>
<dbReference type="Proteomes" id="UP001307889">
    <property type="component" value="Chromosome 3"/>
</dbReference>
<sequence>MPTTMDEVLAAITAQNQSITQLIGQMQQQTVATSQVSQRADPPNRGYHGIHFERYDETVETFSDYLDRLSAFFKTQNVPKQSEADVFVSSLSAKHHTLLKSLIYPARCSEKSFDELKKTLQDHLSPAPLVIPSRHAFLNRKQQEGESVAQYLASLRKLATNCKYDASMLNTMLRDAFVSGLRSKAMLDRLFEEDDVDLKRTMELASAIERACEGTTEVLHQVTPPAQAVHKIKFHKRKPQPQSRPLRKKSEKIICFKCGAKNSHKAPACTAKNLRCRFCSGEHDVSVCLKKRRASNVKLIRDLLYDSEYSDVDQLDDEYISDDDEFPFQEVRNVHHIGSNKNHPPYHVTPRINGKPIEFELDSGSRSTILNMETLRKVAPTAEINSTHTVFRTYDGTKLTPAGRVKLSVEFQGKSKILSAFVVEGNYPLIFGRDWMDYFNISFTNVNILKNQDISIPKSSVGALVVRFANVFSDKVGAIKNYVCSLKLQNDATPVFRKARPVPLALRSKVEGEIDRLVQENILKRVESADWGTPVVPVVKPSGDVRLCGDYSCTLNQYVIIPQHPFPGFEEVFSSLTGGRHFSRLDVRSAFLHMPVCPETAKMLTINTHKGLYEPQRLMYGVSAAPTTWQRYVDQIFHPIECCVVHDDIILTGRTTEEHLQRLEQVLTVCENNGIHLNHAKCRFFEEEVTFLGYRVDAHGVHKTNEKVAAVLNAKRPENAKMVKAFLGLVTFYGRFFPQLATCARPLYNLTKKGVEFKWDRDCEVSFEKIKREIASDRVLTHYNPSLPITLATDASPYGLGAVLSNVVDGKELPVAFASRTLSDTEKNYSQIDKEALSIKWGVFKFFHYLYNQRFTLITDHRPLVQIFGSKNKLPLLSATRMLHYALQLQIFNFDVKYRKSELHGNADALSRFPTTSEELQHMPQDEATILQLRQWETLPVTPQQVARATAHDPELKQILEALRMGTSLGEGDLKFSIHQDCVFNGIRLYVPTALRARVLSELHDGHLGIVKMKALARSYVFWPKLDKDLENLVRSCQECNLVARNPPRVTVHQWEKACHPWHRIHADFAGPFQGHLFLLVVDSYSKWPEVFLVRTTNSAETIKHLEGLFTRFGYPVIIVTDNDTAFTSFEFQNFVKQYNIRHTTGAPFHPATNGQVERFVSTMKTGLRRLCGAPGTIQDRLNRLLLSYRRAPHPTTGRSPASLMLGRELRTMLDVMRPSLLGELQRDVNRPAVSKKFDPGERVAIRVYANPNKKWQFGSVLNRDGELNYSIQVGSDIVRRHVDQMRSVSKSIRPTEVPPIRKSLPHDIPARNSVPPPLPDPSPRTRRSTIGPAIRASQGLSSESAPDRPLDAAPSTPPRTSLGPLEPGPVEDATAQDGIRRSQRNRRIPDRLQYE</sequence>
<keyword evidence="10" id="KW-1185">Reference proteome</keyword>
<keyword evidence="2" id="KW-0808">Transferase</keyword>
<keyword evidence="5" id="KW-0378">Hydrolase</keyword>
<feature type="domain" description="Integrase catalytic" evidence="8">
    <location>
        <begin position="1057"/>
        <end position="1209"/>
    </location>
</feature>
<dbReference type="PANTHER" id="PTHR37984:SF5">
    <property type="entry name" value="PROTEIN NYNRIN-LIKE"/>
    <property type="match status" value="1"/>
</dbReference>
<dbReference type="InterPro" id="IPR041588">
    <property type="entry name" value="Integrase_H2C2"/>
</dbReference>
<dbReference type="Pfam" id="PF17921">
    <property type="entry name" value="Integrase_H2C2"/>
    <property type="match status" value="1"/>
</dbReference>
<evidence type="ECO:0000256" key="2">
    <source>
        <dbReference type="ARBA" id="ARBA00022679"/>
    </source>
</evidence>
<keyword evidence="6" id="KW-0511">Multifunctional enzyme</keyword>
<evidence type="ECO:0000259" key="8">
    <source>
        <dbReference type="PROSITE" id="PS50994"/>
    </source>
</evidence>
<name>A0ABN7AIA1_9HEMI</name>
<dbReference type="EMBL" id="AP028911">
    <property type="protein sequence ID" value="BES91673.1"/>
    <property type="molecule type" value="Genomic_DNA"/>
</dbReference>
<dbReference type="Gene3D" id="1.10.340.70">
    <property type="match status" value="1"/>
</dbReference>
<evidence type="ECO:0000256" key="3">
    <source>
        <dbReference type="ARBA" id="ARBA00022695"/>
    </source>
</evidence>
<gene>
    <name evidence="9" type="ORF">NTJ_04481</name>
</gene>
<reference evidence="9 10" key="1">
    <citation type="submission" date="2023-09" db="EMBL/GenBank/DDBJ databases">
        <title>Nesidiocoris tenuis whole genome shotgun sequence.</title>
        <authorList>
            <person name="Shibata T."/>
            <person name="Shimoda M."/>
            <person name="Kobayashi T."/>
            <person name="Uehara T."/>
        </authorList>
    </citation>
    <scope>NUCLEOTIDE SEQUENCE [LARGE SCALE GENOMIC DNA]</scope>
    <source>
        <strain evidence="9 10">Japan</strain>
    </source>
</reference>
<keyword evidence="4" id="KW-0540">Nuclease</keyword>
<dbReference type="SUPFAM" id="SSF56672">
    <property type="entry name" value="DNA/RNA polymerases"/>
    <property type="match status" value="1"/>
</dbReference>